<dbReference type="AlphaFoldDB" id="A0A6C1EGV9"/>
<feature type="chain" id="PRO_5025715696" description="1,3-beta-glucanosyltransferase" evidence="12">
    <location>
        <begin position="24"/>
        <end position="473"/>
    </location>
</feature>
<dbReference type="OrthoDB" id="421038at2759"/>
<evidence type="ECO:0000256" key="14">
    <source>
        <dbReference type="SAM" id="Phobius"/>
    </source>
</evidence>
<keyword evidence="8" id="KW-1015">Disulfide bond</keyword>
<keyword evidence="14" id="KW-1133">Transmembrane helix</keyword>
<dbReference type="GO" id="GO:0071970">
    <property type="term" value="P:fungal-type cell wall (1-&gt;3)-beta-D-glucan biosynthetic process"/>
    <property type="evidence" value="ECO:0007669"/>
    <property type="project" value="TreeGrafter"/>
</dbReference>
<dbReference type="Proteomes" id="UP000501346">
    <property type="component" value="Chromosome SeXV-SeVIII"/>
</dbReference>
<dbReference type="InterPro" id="IPR004886">
    <property type="entry name" value="Glucanosyltransferase"/>
</dbReference>
<comment type="similarity">
    <text evidence="3 12">Belongs to the glycosyl hydrolase 72 family.</text>
</comment>
<dbReference type="InterPro" id="IPR017853">
    <property type="entry name" value="GH"/>
</dbReference>
<evidence type="ECO:0000256" key="12">
    <source>
        <dbReference type="RuleBase" id="RU361209"/>
    </source>
</evidence>
<evidence type="ECO:0000256" key="7">
    <source>
        <dbReference type="ARBA" id="ARBA00023136"/>
    </source>
</evidence>
<dbReference type="PANTHER" id="PTHR31468">
    <property type="entry name" value="1,3-BETA-GLUCANOSYLTRANSFERASE GAS1"/>
    <property type="match status" value="1"/>
</dbReference>
<organism evidence="15 16">
    <name type="scientific">Saccharomyces pastorianus</name>
    <name type="common">Lager yeast</name>
    <name type="synonym">Saccharomyces cerevisiae x Saccharomyces eubayanus</name>
    <dbReference type="NCBI Taxonomy" id="27292"/>
    <lineage>
        <taxon>Eukaryota</taxon>
        <taxon>Fungi</taxon>
        <taxon>Dikarya</taxon>
        <taxon>Ascomycota</taxon>
        <taxon>Saccharomycotina</taxon>
        <taxon>Saccharomycetes</taxon>
        <taxon>Saccharomycetales</taxon>
        <taxon>Saccharomycetaceae</taxon>
        <taxon>Saccharomyces</taxon>
    </lineage>
</organism>
<accession>A0A6C1EGV9</accession>
<feature type="transmembrane region" description="Helical" evidence="14">
    <location>
        <begin position="453"/>
        <end position="472"/>
    </location>
</feature>
<sequence>MYAMKFAITFIFLVLELLTLCQASVHPIKIKDKHFVDTVTGKPFFIKGVDYQPGGSSEVNEKQDPLSNPEACARDILLFQDLGINTVRIYSINPDLNHDACMTMLAMAGIYLILDVNSPLQNQHLNRYEPWSTFNEFYLEHVFKVVEQFSHYNNTLGFFAGNEIVNDKRSAQYSPAYIKELIGSMKKYISAHSARTIPVGYSAADDLSYRISLSEYLECKVEDKPENSVDFYGVNSYQWCGQQTMQTSGYDTLVEAYRSYSKPVFFSEFGCNKVLPRQFQEIDSLFSDEMYSVFSGGLVYEFSQEDNNYGLVEYQDDGKVQLLADFEQLKMHYQNVEFPSMKTLKETVEMQDAPSCIEDYENLNIESKIAKNLGSFLVKKGVKVEKGKYIDLHKNQLSPNVTILCVDGSSWDGPKRIEVVQSLTSSDQQEGGEEDEEGERDELKRKHRNSGSMIGPLVPPGLFLLFYILNILF</sequence>
<evidence type="ECO:0000256" key="5">
    <source>
        <dbReference type="ARBA" id="ARBA00022679"/>
    </source>
</evidence>
<reference evidence="15 16" key="1">
    <citation type="journal article" date="2019" name="BMC Genomics">
        <title>Chromosome level assembly and comparative genome analysis confirm lager-brewing yeasts originated from a single hybridization.</title>
        <authorList>
            <person name="Salazar A.N."/>
            <person name="Gorter de Vries A.R."/>
            <person name="van den Broek M."/>
            <person name="Brouwers N."/>
            <person name="de la Torre Cortes P."/>
            <person name="Kuijpers N.G.A."/>
            <person name="Daran J.G."/>
            <person name="Abeel T."/>
        </authorList>
    </citation>
    <scope>NUCLEOTIDE SEQUENCE [LARGE SCALE GENOMIC DNA]</scope>
    <source>
        <strain evidence="15 16">CBS 1483</strain>
    </source>
</reference>
<evidence type="ECO:0000256" key="2">
    <source>
        <dbReference type="ARBA" id="ARBA00004589"/>
    </source>
</evidence>
<evidence type="ECO:0000256" key="3">
    <source>
        <dbReference type="ARBA" id="ARBA00007528"/>
    </source>
</evidence>
<evidence type="ECO:0000256" key="13">
    <source>
        <dbReference type="SAM" id="MobiDB-lite"/>
    </source>
</evidence>
<feature type="signal peptide" evidence="12">
    <location>
        <begin position="1"/>
        <end position="23"/>
    </location>
</feature>
<dbReference type="Gene3D" id="3.20.20.80">
    <property type="entry name" value="Glycosidases"/>
    <property type="match status" value="1"/>
</dbReference>
<feature type="compositionally biased region" description="Acidic residues" evidence="13">
    <location>
        <begin position="430"/>
        <end position="440"/>
    </location>
</feature>
<proteinExistence type="inferred from homology"/>
<protein>
    <recommendedName>
        <fullName evidence="12">1,3-beta-glucanosyltransferase</fullName>
        <ecNumber evidence="12">2.4.1.-</ecNumber>
    </recommendedName>
</protein>
<dbReference type="EMBL" id="CP049012">
    <property type="protein sequence ID" value="QID87864.1"/>
    <property type="molecule type" value="Genomic_DNA"/>
</dbReference>
<evidence type="ECO:0000256" key="6">
    <source>
        <dbReference type="ARBA" id="ARBA00022729"/>
    </source>
</evidence>
<keyword evidence="4 12" id="KW-0336">GPI-anchor</keyword>
<dbReference type="EC" id="2.4.1.-" evidence="12"/>
<evidence type="ECO:0000256" key="1">
    <source>
        <dbReference type="ARBA" id="ARBA00004196"/>
    </source>
</evidence>
<keyword evidence="7 12" id="KW-0472">Membrane</keyword>
<dbReference type="Pfam" id="PF03198">
    <property type="entry name" value="Glyco_hydro_72"/>
    <property type="match status" value="1"/>
</dbReference>
<dbReference type="PANTHER" id="PTHR31468:SF14">
    <property type="entry name" value="1,3-BETA-GLUCANOSYLTRANSFERASE GAS4"/>
    <property type="match status" value="1"/>
</dbReference>
<keyword evidence="16" id="KW-1185">Reference proteome</keyword>
<evidence type="ECO:0000256" key="9">
    <source>
        <dbReference type="ARBA" id="ARBA00023180"/>
    </source>
</evidence>
<keyword evidence="11" id="KW-0961">Cell wall biogenesis/degradation</keyword>
<dbReference type="GO" id="GO:0031505">
    <property type="term" value="P:fungal-type cell wall organization"/>
    <property type="evidence" value="ECO:0007669"/>
    <property type="project" value="TreeGrafter"/>
</dbReference>
<keyword evidence="9" id="KW-0325">Glycoprotein</keyword>
<keyword evidence="5 12" id="KW-0808">Transferase</keyword>
<evidence type="ECO:0000256" key="10">
    <source>
        <dbReference type="ARBA" id="ARBA00023288"/>
    </source>
</evidence>
<dbReference type="GO" id="GO:0098552">
    <property type="term" value="C:side of membrane"/>
    <property type="evidence" value="ECO:0007669"/>
    <property type="project" value="UniProtKB-KW"/>
</dbReference>
<keyword evidence="10 12" id="KW-0449">Lipoprotein</keyword>
<evidence type="ECO:0000256" key="4">
    <source>
        <dbReference type="ARBA" id="ARBA00022622"/>
    </source>
</evidence>
<feature type="region of interest" description="Disordered" evidence="13">
    <location>
        <begin position="423"/>
        <end position="450"/>
    </location>
</feature>
<dbReference type="GO" id="GO:0042124">
    <property type="term" value="F:1,3-beta-glucanosyltransferase activity"/>
    <property type="evidence" value="ECO:0007669"/>
    <property type="project" value="TreeGrafter"/>
</dbReference>
<dbReference type="GO" id="GO:0009277">
    <property type="term" value="C:fungal-type cell wall"/>
    <property type="evidence" value="ECO:0007669"/>
    <property type="project" value="UniProtKB-ARBA"/>
</dbReference>
<name>A0A6C1EGV9_SACPS</name>
<dbReference type="GO" id="GO:0005886">
    <property type="term" value="C:plasma membrane"/>
    <property type="evidence" value="ECO:0007669"/>
    <property type="project" value="UniProtKB-SubCell"/>
</dbReference>
<keyword evidence="14" id="KW-0812">Transmembrane</keyword>
<gene>
    <name evidence="15" type="primary">GAS4_2</name>
    <name evidence="15" type="ORF">GRS66_010556</name>
</gene>
<dbReference type="SUPFAM" id="SSF51445">
    <property type="entry name" value="(Trans)glycosidases"/>
    <property type="match status" value="1"/>
</dbReference>
<comment type="subcellular location">
    <subcellularLocation>
        <location evidence="1">Cell envelope</location>
    </subcellularLocation>
    <subcellularLocation>
        <location evidence="12">Cell membrane</location>
        <topology evidence="12">Lipid-anchor</topology>
        <topology evidence="12">GPI-anchor</topology>
    </subcellularLocation>
    <subcellularLocation>
        <location evidence="2">Membrane</location>
        <topology evidence="2">Lipid-anchor</topology>
        <topology evidence="2">GPI-anchor</topology>
    </subcellularLocation>
</comment>
<evidence type="ECO:0000256" key="11">
    <source>
        <dbReference type="ARBA" id="ARBA00023316"/>
    </source>
</evidence>
<evidence type="ECO:0000256" key="8">
    <source>
        <dbReference type="ARBA" id="ARBA00023157"/>
    </source>
</evidence>
<evidence type="ECO:0000313" key="15">
    <source>
        <dbReference type="EMBL" id="QID87864.1"/>
    </source>
</evidence>
<comment type="function">
    <text evidence="12">Splits internally a 1,3-beta-glucan molecule and transfers the newly generated reducing end (the donor) to the non-reducing end of another 1,3-beta-glucan molecule (the acceptor) forming a 1,3-beta linkage, resulting in the elongation of 1,3-beta-glucan chains in the cell wall.</text>
</comment>
<keyword evidence="6 12" id="KW-0732">Signal</keyword>
<dbReference type="FunFam" id="3.20.20.80:FF:000032">
    <property type="entry name" value="1,3-beta-glucanosyltransferase"/>
    <property type="match status" value="1"/>
</dbReference>
<evidence type="ECO:0000313" key="16">
    <source>
        <dbReference type="Proteomes" id="UP000501346"/>
    </source>
</evidence>